<keyword evidence="3 6" id="KW-0812">Transmembrane</keyword>
<keyword evidence="2" id="KW-0813">Transport</keyword>
<feature type="transmembrane region" description="Helical" evidence="6">
    <location>
        <begin position="139"/>
        <end position="160"/>
    </location>
</feature>
<organism evidence="8 9">
    <name type="scientific">Mobilicoccus pelagius NBRC 104925</name>
    <dbReference type="NCBI Taxonomy" id="1089455"/>
    <lineage>
        <taxon>Bacteria</taxon>
        <taxon>Bacillati</taxon>
        <taxon>Actinomycetota</taxon>
        <taxon>Actinomycetes</taxon>
        <taxon>Micrococcales</taxon>
        <taxon>Dermatophilaceae</taxon>
        <taxon>Mobilicoccus</taxon>
    </lineage>
</organism>
<dbReference type="Pfam" id="PF01545">
    <property type="entry name" value="Cation_efflux"/>
    <property type="match status" value="1"/>
</dbReference>
<evidence type="ECO:0000313" key="9">
    <source>
        <dbReference type="Proteomes" id="UP000004367"/>
    </source>
</evidence>
<reference evidence="8 9" key="1">
    <citation type="submission" date="2012-02" db="EMBL/GenBank/DDBJ databases">
        <title>Whole genome shotgun sequence of Mobilicoccus pelagius NBRC 104925.</title>
        <authorList>
            <person name="Yoshida Y."/>
            <person name="Hosoyama A."/>
            <person name="Tsuchikane K."/>
            <person name="Katsumata H."/>
            <person name="Yamazaki S."/>
            <person name="Fujita N."/>
        </authorList>
    </citation>
    <scope>NUCLEOTIDE SEQUENCE [LARGE SCALE GENOMIC DNA]</scope>
    <source>
        <strain evidence="8 9">NBRC 104925</strain>
    </source>
</reference>
<evidence type="ECO:0000256" key="3">
    <source>
        <dbReference type="ARBA" id="ARBA00022692"/>
    </source>
</evidence>
<feature type="transmembrane region" description="Helical" evidence="6">
    <location>
        <begin position="54"/>
        <end position="76"/>
    </location>
</feature>
<dbReference type="InterPro" id="IPR050291">
    <property type="entry name" value="CDF_Transporter"/>
</dbReference>
<dbReference type="PANTHER" id="PTHR43840:SF15">
    <property type="entry name" value="MITOCHONDRIAL METAL TRANSPORTER 1-RELATED"/>
    <property type="match status" value="1"/>
</dbReference>
<evidence type="ECO:0000256" key="4">
    <source>
        <dbReference type="ARBA" id="ARBA00022989"/>
    </source>
</evidence>
<dbReference type="GO" id="GO:0016020">
    <property type="term" value="C:membrane"/>
    <property type="evidence" value="ECO:0007669"/>
    <property type="project" value="UniProtKB-SubCell"/>
</dbReference>
<comment type="caution">
    <text evidence="8">The sequence shown here is derived from an EMBL/GenBank/DDBJ whole genome shotgun (WGS) entry which is preliminary data.</text>
</comment>
<evidence type="ECO:0000256" key="2">
    <source>
        <dbReference type="ARBA" id="ARBA00022448"/>
    </source>
</evidence>
<evidence type="ECO:0000256" key="5">
    <source>
        <dbReference type="ARBA" id="ARBA00023136"/>
    </source>
</evidence>
<evidence type="ECO:0000259" key="7">
    <source>
        <dbReference type="Pfam" id="PF01545"/>
    </source>
</evidence>
<dbReference type="STRING" id="1089455.MOPEL_036_00160"/>
<dbReference type="Gene3D" id="1.20.1510.10">
    <property type="entry name" value="Cation efflux protein transmembrane domain"/>
    <property type="match status" value="1"/>
</dbReference>
<dbReference type="SUPFAM" id="SSF161111">
    <property type="entry name" value="Cation efflux protein transmembrane domain-like"/>
    <property type="match status" value="1"/>
</dbReference>
<accession>H5UQP4</accession>
<dbReference type="Proteomes" id="UP000004367">
    <property type="component" value="Unassembled WGS sequence"/>
</dbReference>
<keyword evidence="4 6" id="KW-1133">Transmembrane helix</keyword>
<feature type="transmembrane region" description="Helical" evidence="6">
    <location>
        <begin position="181"/>
        <end position="203"/>
    </location>
</feature>
<dbReference type="GO" id="GO:0008324">
    <property type="term" value="F:monoatomic cation transmembrane transporter activity"/>
    <property type="evidence" value="ECO:0007669"/>
    <property type="project" value="InterPro"/>
</dbReference>
<comment type="subcellular location">
    <subcellularLocation>
        <location evidence="1">Membrane</location>
        <topology evidence="1">Multi-pass membrane protein</topology>
    </subcellularLocation>
</comment>
<keyword evidence="9" id="KW-1185">Reference proteome</keyword>
<gene>
    <name evidence="8" type="ORF">MOPEL_036_00160</name>
</gene>
<name>H5UQP4_9MICO</name>
<keyword evidence="5 6" id="KW-0472">Membrane</keyword>
<evidence type="ECO:0000313" key="8">
    <source>
        <dbReference type="EMBL" id="GAB48052.1"/>
    </source>
</evidence>
<dbReference type="PANTHER" id="PTHR43840">
    <property type="entry name" value="MITOCHONDRIAL METAL TRANSPORTER 1-RELATED"/>
    <property type="match status" value="1"/>
</dbReference>
<dbReference type="eggNOG" id="COG0053">
    <property type="taxonomic scope" value="Bacteria"/>
</dbReference>
<dbReference type="EMBL" id="BAFE01000034">
    <property type="protein sequence ID" value="GAB48052.1"/>
    <property type="molecule type" value="Genomic_DNA"/>
</dbReference>
<dbReference type="AlphaFoldDB" id="H5UQP4"/>
<feature type="transmembrane region" description="Helical" evidence="6">
    <location>
        <begin position="97"/>
        <end position="119"/>
    </location>
</feature>
<sequence length="321" mass="34509">MTGDRSTLGDMTLPAAQQESRRKAVRLQIAGLVYLSSCVLAVALVMGSSQAMKAAWIEDLLSLVPPIAFLVAIRATRRPPTEDHPYAFHRAVGSGHLAAAVALLAMGVFMVVDSASGLLGGEHPPIGTLDLAGHTVWAGWPMIAVMVYTGIGPVILGRLKMPLSEDLHDKVLHADADMNKADWMTAVGAILGILGIGVGWWWADGVAALAISASVLHDGVTQVRNATRGLMDARARRFDDSEPHPLVWQVTDLARRCPWVVEAGVRMRDQGHVFHTEVFVVPQDGAVSVDAIARLREEIMSLDWKLHDVVVAPVDSVPDVL</sequence>
<evidence type="ECO:0000256" key="6">
    <source>
        <dbReference type="SAM" id="Phobius"/>
    </source>
</evidence>
<evidence type="ECO:0000256" key="1">
    <source>
        <dbReference type="ARBA" id="ARBA00004141"/>
    </source>
</evidence>
<feature type="transmembrane region" description="Helical" evidence="6">
    <location>
        <begin position="29"/>
        <end position="48"/>
    </location>
</feature>
<dbReference type="InterPro" id="IPR027469">
    <property type="entry name" value="Cation_efflux_TMD_sf"/>
</dbReference>
<protein>
    <submittedName>
        <fullName evidence="8">Putative cation efflux protein</fullName>
    </submittedName>
</protein>
<feature type="domain" description="Cation efflux protein transmembrane" evidence="7">
    <location>
        <begin position="37"/>
        <end position="231"/>
    </location>
</feature>
<dbReference type="InterPro" id="IPR058533">
    <property type="entry name" value="Cation_efflux_TM"/>
</dbReference>
<dbReference type="RefSeq" id="WP_009481950.1">
    <property type="nucleotide sequence ID" value="NZ_BAFE01000034.1"/>
</dbReference>
<proteinExistence type="predicted"/>